<comment type="caution">
    <text evidence="2">The sequence shown here is derived from an EMBL/GenBank/DDBJ whole genome shotgun (WGS) entry which is preliminary data.</text>
</comment>
<dbReference type="Gene3D" id="3.40.50.300">
    <property type="entry name" value="P-loop containing nucleotide triphosphate hydrolases"/>
    <property type="match status" value="1"/>
</dbReference>
<evidence type="ECO:0000259" key="1">
    <source>
        <dbReference type="Pfam" id="PF01656"/>
    </source>
</evidence>
<protein>
    <submittedName>
        <fullName evidence="2">Cobyrinic Acid a,c-diamide synthase</fullName>
    </submittedName>
</protein>
<dbReference type="PANTHER" id="PTHR43873">
    <property type="entry name" value="COBYRINATE A,C-DIAMIDE SYNTHASE"/>
    <property type="match status" value="1"/>
</dbReference>
<evidence type="ECO:0000313" key="2">
    <source>
        <dbReference type="EMBL" id="ETJ40137.1"/>
    </source>
</evidence>
<feature type="non-terminal residue" evidence="2">
    <location>
        <position position="106"/>
    </location>
</feature>
<reference evidence="2" key="1">
    <citation type="submission" date="2013-12" db="EMBL/GenBank/DDBJ databases">
        <title>A Varibaculum cambriense genome reconstructed from a premature infant gut community with otherwise low bacterial novelty that shifts toward anaerobic metabolism during the third week of life.</title>
        <authorList>
            <person name="Brown C.T."/>
            <person name="Sharon I."/>
            <person name="Thomas B.C."/>
            <person name="Castelle C.J."/>
            <person name="Morowitz M.J."/>
            <person name="Banfield J.F."/>
        </authorList>
    </citation>
    <scope>NUCLEOTIDE SEQUENCE</scope>
</reference>
<name>W1YC95_9ZZZZ</name>
<dbReference type="InterPro" id="IPR002586">
    <property type="entry name" value="CobQ/CobB/MinD/ParA_Nub-bd_dom"/>
</dbReference>
<feature type="domain" description="CobQ/CobB/MinD/ParA nucleotide binding" evidence="1">
    <location>
        <begin position="8"/>
        <end position="77"/>
    </location>
</feature>
<proteinExistence type="predicted"/>
<dbReference type="Pfam" id="PF01656">
    <property type="entry name" value="CbiA"/>
    <property type="match status" value="1"/>
</dbReference>
<dbReference type="InterPro" id="IPR027417">
    <property type="entry name" value="P-loop_NTPase"/>
</dbReference>
<dbReference type="AlphaFoldDB" id="W1YC95"/>
<accession>W1YC95</accession>
<dbReference type="PANTHER" id="PTHR43873:SF1">
    <property type="entry name" value="COBYRINATE A,C-DIAMIDE SYNTHASE"/>
    <property type="match status" value="1"/>
</dbReference>
<sequence>APVVLVIDCKAMGESAAAIAKGFRDYDPEVNFGGVILNRLGSANHERMVREGMDKIGVPVIGAIYRDDRMHSPERHLGLTPVTEIDPTEAINTIREAVEKMVNLDA</sequence>
<gene>
    <name evidence="2" type="ORF">Q604_UNBC05959G0001</name>
</gene>
<feature type="non-terminal residue" evidence="2">
    <location>
        <position position="1"/>
    </location>
</feature>
<organism evidence="2">
    <name type="scientific">human gut metagenome</name>
    <dbReference type="NCBI Taxonomy" id="408170"/>
    <lineage>
        <taxon>unclassified sequences</taxon>
        <taxon>metagenomes</taxon>
        <taxon>organismal metagenomes</taxon>
    </lineage>
</organism>
<dbReference type="InterPro" id="IPR004484">
    <property type="entry name" value="CbiA/CobB_synth"/>
</dbReference>
<dbReference type="GO" id="GO:0042242">
    <property type="term" value="F:cobyrinic acid a,c-diamide synthase activity"/>
    <property type="evidence" value="ECO:0007669"/>
    <property type="project" value="InterPro"/>
</dbReference>
<dbReference type="EMBL" id="AZMM01005959">
    <property type="protein sequence ID" value="ETJ40137.1"/>
    <property type="molecule type" value="Genomic_DNA"/>
</dbReference>
<dbReference type="SUPFAM" id="SSF52540">
    <property type="entry name" value="P-loop containing nucleoside triphosphate hydrolases"/>
    <property type="match status" value="1"/>
</dbReference>